<organism evidence="1 2">
    <name type="scientific">Pristionchus fissidentatus</name>
    <dbReference type="NCBI Taxonomy" id="1538716"/>
    <lineage>
        <taxon>Eukaryota</taxon>
        <taxon>Metazoa</taxon>
        <taxon>Ecdysozoa</taxon>
        <taxon>Nematoda</taxon>
        <taxon>Chromadorea</taxon>
        <taxon>Rhabditida</taxon>
        <taxon>Rhabditina</taxon>
        <taxon>Diplogasteromorpha</taxon>
        <taxon>Diplogasteroidea</taxon>
        <taxon>Neodiplogasteridae</taxon>
        <taxon>Pristionchus</taxon>
    </lineage>
</organism>
<keyword evidence="2" id="KW-1185">Reference proteome</keyword>
<dbReference type="InterPro" id="IPR036047">
    <property type="entry name" value="F-box-like_dom_sf"/>
</dbReference>
<dbReference type="AlphaFoldDB" id="A0AAV5WTD4"/>
<gene>
    <name evidence="1" type="ORF">PFISCL1PPCAC_25890</name>
</gene>
<evidence type="ECO:0000313" key="1">
    <source>
        <dbReference type="EMBL" id="GMT34593.1"/>
    </source>
</evidence>
<feature type="non-terminal residue" evidence="1">
    <location>
        <position position="71"/>
    </location>
</feature>
<feature type="non-terminal residue" evidence="1">
    <location>
        <position position="1"/>
    </location>
</feature>
<protein>
    <submittedName>
        <fullName evidence="1">Uncharacterized protein</fullName>
    </submittedName>
</protein>
<sequence length="71" mass="8316">IQEIAKRLDYNSLKALKQANRRIHSALSDPLLWMDLCEMDHRTIPSREFRRSLAEQAVTDESCVGKLDFER</sequence>
<evidence type="ECO:0000313" key="2">
    <source>
        <dbReference type="Proteomes" id="UP001432322"/>
    </source>
</evidence>
<accession>A0AAV5WTD4</accession>
<comment type="caution">
    <text evidence="1">The sequence shown here is derived from an EMBL/GenBank/DDBJ whole genome shotgun (WGS) entry which is preliminary data.</text>
</comment>
<proteinExistence type="predicted"/>
<dbReference type="EMBL" id="BTSY01000006">
    <property type="protein sequence ID" value="GMT34593.1"/>
    <property type="molecule type" value="Genomic_DNA"/>
</dbReference>
<reference evidence="1" key="1">
    <citation type="submission" date="2023-10" db="EMBL/GenBank/DDBJ databases">
        <title>Genome assembly of Pristionchus species.</title>
        <authorList>
            <person name="Yoshida K."/>
            <person name="Sommer R.J."/>
        </authorList>
    </citation>
    <scope>NUCLEOTIDE SEQUENCE</scope>
    <source>
        <strain evidence="1">RS5133</strain>
    </source>
</reference>
<name>A0AAV5WTD4_9BILA</name>
<dbReference type="Proteomes" id="UP001432322">
    <property type="component" value="Unassembled WGS sequence"/>
</dbReference>
<dbReference type="SUPFAM" id="SSF81383">
    <property type="entry name" value="F-box domain"/>
    <property type="match status" value="1"/>
</dbReference>